<dbReference type="AlphaFoldDB" id="A0A7G6E6T5"/>
<evidence type="ECO:0000259" key="9">
    <source>
        <dbReference type="PROSITE" id="PS50305"/>
    </source>
</evidence>
<evidence type="ECO:0000313" key="11">
    <source>
        <dbReference type="Proteomes" id="UP000515847"/>
    </source>
</evidence>
<dbReference type="SUPFAM" id="SSF52467">
    <property type="entry name" value="DHS-like NAD/FAD-binding domain"/>
    <property type="match status" value="1"/>
</dbReference>
<evidence type="ECO:0000256" key="3">
    <source>
        <dbReference type="ARBA" id="ARBA00023118"/>
    </source>
</evidence>
<dbReference type="InterPro" id="IPR029035">
    <property type="entry name" value="DHS-like_NAD/FAD-binding_dom"/>
</dbReference>
<comment type="caution">
    <text evidence="8">Lacks conserved residue(s) required for the propagation of feature annotation.</text>
</comment>
<feature type="domain" description="Deacetylase sirtuin-type" evidence="9">
    <location>
        <begin position="3"/>
        <end position="275"/>
    </location>
</feature>
<keyword evidence="2" id="KW-0520">NAD</keyword>
<dbReference type="Pfam" id="PF18185">
    <property type="entry name" value="STALD"/>
    <property type="match status" value="1"/>
</dbReference>
<organism evidence="10 11">
    <name type="scientific">Thermanaerosceptrum fracticalcis</name>
    <dbReference type="NCBI Taxonomy" id="1712410"/>
    <lineage>
        <taxon>Bacteria</taxon>
        <taxon>Bacillati</taxon>
        <taxon>Bacillota</taxon>
        <taxon>Clostridia</taxon>
        <taxon>Eubacteriales</taxon>
        <taxon>Peptococcaceae</taxon>
        <taxon>Thermanaerosceptrum</taxon>
    </lineage>
</organism>
<protein>
    <recommendedName>
        <fullName evidence="6">NAD(+) hydrolase ThsA</fullName>
        <ecNumber evidence="4">3.2.2.5</ecNumber>
    </recommendedName>
</protein>
<keyword evidence="11" id="KW-1185">Reference proteome</keyword>
<evidence type="ECO:0000256" key="6">
    <source>
        <dbReference type="ARBA" id="ARBA00035033"/>
    </source>
</evidence>
<dbReference type="Proteomes" id="UP000515847">
    <property type="component" value="Chromosome"/>
</dbReference>
<evidence type="ECO:0000256" key="2">
    <source>
        <dbReference type="ARBA" id="ARBA00023027"/>
    </source>
</evidence>
<accession>A0A7G6E6T5</accession>
<sequence length="479" mass="54864">MELQNLKGFIDDFSKALKENNAAIFAGAGLSSGAGFVNWTELLRSVAEELRLKIEREQHDLVSLAQYYCNEHGGRGKLNQIITDEFQRRASITENHRILARLPITTYWTTNYDTLIETALRENGKNPDVKIDPENLALTLSDRDAVVYKMHGDVSQVHKAVITRDDYEKYELTHSLFTTALQGDLVSKTFLFIGFSFNDPNLNYILSRIRIRLEGNQRPHYCFLRRIVESECNNKEDYDYARIKQELQINDLKRFSINTILVDEYQEITSILRMIEDSFRKNSIFISGSAEDYGAMSEDTAKELLHGLSNELVKRDYRVISGFGLGVGSYVINGALDCLQSERKSRIENNLVLRPFPQKASGGKSLPELWDFYRKNMIAEAGIAIFLFGNKRVDGKIVNAEGVRNEFEIAYSMGVNVIPVGVTGFQTRILWEEVMNDFPKYYPEVQVFKPLFEILGSTSIPDEIINTIMKIIDEIRRRI</sequence>
<proteinExistence type="inferred from homology"/>
<keyword evidence="3" id="KW-0051">Antiviral defense</keyword>
<dbReference type="CDD" id="cd01406">
    <property type="entry name" value="SIR2-like"/>
    <property type="match status" value="1"/>
</dbReference>
<evidence type="ECO:0000256" key="7">
    <source>
        <dbReference type="ARBA" id="ARBA00047575"/>
    </source>
</evidence>
<reference evidence="10 11" key="1">
    <citation type="journal article" date="2019" name="Front. Microbiol.">
        <title>Thermoanaerosceptrum fracticalcis gen. nov. sp. nov., a Novel Fumarate-Fermenting Microorganism From a Deep Fractured Carbonate Aquifer of the US Great Basin.</title>
        <authorList>
            <person name="Hamilton-Brehm S.D."/>
            <person name="Stewart L.E."/>
            <person name="Zavarin M."/>
            <person name="Caldwell M."/>
            <person name="Lawson P.A."/>
            <person name="Onstott T.C."/>
            <person name="Grzymski J."/>
            <person name="Neveux I."/>
            <person name="Lollar B.S."/>
            <person name="Russell C.E."/>
            <person name="Moser D.P."/>
        </authorList>
    </citation>
    <scope>NUCLEOTIDE SEQUENCE [LARGE SCALE GENOMIC DNA]</scope>
    <source>
        <strain evidence="10 11">DRI-13</strain>
    </source>
</reference>
<dbReference type="EC" id="3.2.2.5" evidence="4"/>
<dbReference type="PROSITE" id="PS50305">
    <property type="entry name" value="SIRTUIN"/>
    <property type="match status" value="1"/>
</dbReference>
<dbReference type="GO" id="GO:0051607">
    <property type="term" value="P:defense response to virus"/>
    <property type="evidence" value="ECO:0007669"/>
    <property type="project" value="UniProtKB-KW"/>
</dbReference>
<name>A0A7G6E6T5_THEFR</name>
<dbReference type="InterPro" id="IPR026590">
    <property type="entry name" value="Ssirtuin_cat_dom"/>
</dbReference>
<comment type="catalytic activity">
    <reaction evidence="7">
        <text>NAD(+) + H2O = ADP-D-ribose + nicotinamide + H(+)</text>
        <dbReference type="Rhea" id="RHEA:16301"/>
        <dbReference type="ChEBI" id="CHEBI:15377"/>
        <dbReference type="ChEBI" id="CHEBI:15378"/>
        <dbReference type="ChEBI" id="CHEBI:17154"/>
        <dbReference type="ChEBI" id="CHEBI:57540"/>
        <dbReference type="ChEBI" id="CHEBI:57967"/>
        <dbReference type="EC" id="3.2.2.5"/>
    </reaction>
    <physiologicalReaction direction="left-to-right" evidence="7">
        <dbReference type="Rhea" id="RHEA:16302"/>
    </physiologicalReaction>
</comment>
<dbReference type="EMBL" id="CP045798">
    <property type="protein sequence ID" value="QNB47789.1"/>
    <property type="molecule type" value="Genomic_DNA"/>
</dbReference>
<dbReference type="Pfam" id="PF13289">
    <property type="entry name" value="SIR2_2"/>
    <property type="match status" value="1"/>
</dbReference>
<evidence type="ECO:0000256" key="5">
    <source>
        <dbReference type="ARBA" id="ARBA00035014"/>
    </source>
</evidence>
<dbReference type="GO" id="GO:0003953">
    <property type="term" value="F:NAD+ nucleosidase activity"/>
    <property type="evidence" value="ECO:0007669"/>
    <property type="project" value="UniProtKB-EC"/>
</dbReference>
<evidence type="ECO:0000256" key="4">
    <source>
        <dbReference type="ARBA" id="ARBA00034327"/>
    </source>
</evidence>
<evidence type="ECO:0000256" key="1">
    <source>
        <dbReference type="ARBA" id="ARBA00022801"/>
    </source>
</evidence>
<dbReference type="InterPro" id="IPR041486">
    <property type="entry name" value="ThsA_STALD"/>
</dbReference>
<dbReference type="KEGG" id="tfr:BR63_16830"/>
<dbReference type="OrthoDB" id="1688888at2"/>
<evidence type="ECO:0000313" key="10">
    <source>
        <dbReference type="EMBL" id="QNB47789.1"/>
    </source>
</evidence>
<comment type="similarity">
    <text evidence="5">Belongs to the soluble Thoeris ThsA family.</text>
</comment>
<keyword evidence="1" id="KW-0378">Hydrolase</keyword>
<evidence type="ECO:0000256" key="8">
    <source>
        <dbReference type="PROSITE-ProRule" id="PRU00236"/>
    </source>
</evidence>
<gene>
    <name evidence="10" type="ORF">BR63_16830</name>
</gene>